<dbReference type="Gene3D" id="3.90.640.10">
    <property type="entry name" value="Actin, Chain A, domain 4"/>
    <property type="match status" value="1"/>
</dbReference>
<evidence type="ECO:0000313" key="2">
    <source>
        <dbReference type="Proteomes" id="UP000234752"/>
    </source>
</evidence>
<gene>
    <name evidence="1" type="ORF">C0V82_19850</name>
</gene>
<dbReference type="GO" id="GO:0005524">
    <property type="term" value="F:ATP binding"/>
    <property type="evidence" value="ECO:0007669"/>
    <property type="project" value="InterPro"/>
</dbReference>
<dbReference type="Pfam" id="PF00012">
    <property type="entry name" value="HSP70"/>
    <property type="match status" value="1"/>
</dbReference>
<dbReference type="Proteomes" id="UP000234752">
    <property type="component" value="Chromosome eg_2"/>
</dbReference>
<reference evidence="1 2" key="1">
    <citation type="submission" date="2017-12" db="EMBL/GenBank/DDBJ databases">
        <title>Genomes of bacteria within cyanobacterial aggregates.</title>
        <authorList>
            <person name="Cai H."/>
        </authorList>
    </citation>
    <scope>NUCLEOTIDE SEQUENCE [LARGE SCALE GENOMIC DNA]</scope>
    <source>
        <strain evidence="1 2">TH16</strain>
    </source>
</reference>
<organism evidence="1 2">
    <name type="scientific">Niveispirillum cyanobacteriorum</name>
    <dbReference type="NCBI Taxonomy" id="1612173"/>
    <lineage>
        <taxon>Bacteria</taxon>
        <taxon>Pseudomonadati</taxon>
        <taxon>Pseudomonadota</taxon>
        <taxon>Alphaproteobacteria</taxon>
        <taxon>Rhodospirillales</taxon>
        <taxon>Azospirillaceae</taxon>
        <taxon>Niveispirillum</taxon>
    </lineage>
</organism>
<protein>
    <submittedName>
        <fullName evidence="1">Uncharacterized protein</fullName>
    </submittedName>
</protein>
<dbReference type="AlphaFoldDB" id="A0A2K9NHN4"/>
<accession>A0A2K9NHN4</accession>
<dbReference type="SUPFAM" id="SSF53067">
    <property type="entry name" value="Actin-like ATPase domain"/>
    <property type="match status" value="1"/>
</dbReference>
<dbReference type="OrthoDB" id="5514845at2"/>
<keyword evidence="2" id="KW-1185">Reference proteome</keyword>
<dbReference type="KEGG" id="ncb:C0V82_19850"/>
<dbReference type="Gene3D" id="3.30.420.40">
    <property type="match status" value="2"/>
</dbReference>
<dbReference type="EMBL" id="CP025612">
    <property type="protein sequence ID" value="AUN32589.1"/>
    <property type="molecule type" value="Genomic_DNA"/>
</dbReference>
<sequence length="980" mass="105991">MLLICPDCHDWEFHPRDRFCGGCGRSYIQVKATVGNALHYKERPIAAVAVELRNTGRIPTGGGKVRVVTEGGRELWAEQLPSDALAMQGDVWKGSWKPRAGTNPTVAELRFQPTNAGQELVLATLGFGLTRAVVGLEEDGIVLDMLTISSMEDMSVKVPLRLLKGQVGRLRGIVLVDDNQGAGTTILADDQNQEPLILRPNRLTYFDLPLTAELWSRIMATPAGVNVTLRISLDEQEQPTRLSLRLSVRTVASIEVKVLERWRLQVDRPGLAFIGVANVGGQSGRIMSLTMALRAPAPLGGAEVTGCLEFRANLPEQGLALVAGERRHVALTLPVLSSTPVEYQGTLTAVLADGLPPVQQLVVVSVRPAQVLDGNVAIDFGTTETAMAIRRRDAGLEPAILRLEEEGEFLPTVIAYTVDANGSLRTLIGRQARMPEATADQRTLIIEGLKWRLTEASEVVRPDGTVCHMLEVAADYLRAVRQRAEERIEIGAGIREVYITVPSRFSPSQVTALLEAFRLAGMSVRMLSINRQPTLVSESWPPACLALPIQSLSALSKRALRDDIPLAGVSKGRFGLVTFDMGGGSTDVSAFLVSIENLASINSREVFTDGSNDISGNIISRLLTQALMPSLRMAMMQRGILEINVPIHPPWDPSPGGYIDRLGGDNGRNLAKMVWALQANPALAAPLDLDNLESEANQPLIEQMAASVISNTRLPPVELRDRSGNLHQFAWGEGGVSLNITAFLHSFVSGPVAVARRLVQDAANALAANGEREANYIIMTGRGSMFALMGPLLDAQVKRLWQTEQPRFRMDDGMLKPITSLGALFLARSLNNAPGIRFSSGLSTWFGFQGDLDPDTGHPQFIVLCQGLPKTVVVASLPLSWDDEFRLILGISMFESGELAASSFRPDFELDIVLADISGPPRFVRVEPSTGRDLTISIVRAKDAQMAATSGGILFSTTLSLLPAGYQPPPEGAAHEGRGP</sequence>
<evidence type="ECO:0000313" key="1">
    <source>
        <dbReference type="EMBL" id="AUN32589.1"/>
    </source>
</evidence>
<dbReference type="InterPro" id="IPR013126">
    <property type="entry name" value="Hsp_70_fam"/>
</dbReference>
<dbReference type="GO" id="GO:0140662">
    <property type="term" value="F:ATP-dependent protein folding chaperone"/>
    <property type="evidence" value="ECO:0007669"/>
    <property type="project" value="InterPro"/>
</dbReference>
<dbReference type="InterPro" id="IPR043129">
    <property type="entry name" value="ATPase_NBD"/>
</dbReference>
<name>A0A2K9NHN4_9PROT</name>
<proteinExistence type="predicted"/>